<proteinExistence type="predicted"/>
<evidence type="ECO:0000313" key="1">
    <source>
        <dbReference type="EMBL" id="GIY18092.1"/>
    </source>
</evidence>
<evidence type="ECO:0000313" key="2">
    <source>
        <dbReference type="Proteomes" id="UP001054837"/>
    </source>
</evidence>
<dbReference type="Proteomes" id="UP001054837">
    <property type="component" value="Unassembled WGS sequence"/>
</dbReference>
<accession>A0AAV4RCA3</accession>
<reference evidence="1 2" key="1">
    <citation type="submission" date="2021-06" db="EMBL/GenBank/DDBJ databases">
        <title>Caerostris darwini draft genome.</title>
        <authorList>
            <person name="Kono N."/>
            <person name="Arakawa K."/>
        </authorList>
    </citation>
    <scope>NUCLEOTIDE SEQUENCE [LARGE SCALE GENOMIC DNA]</scope>
</reference>
<keyword evidence="2" id="KW-1185">Reference proteome</keyword>
<dbReference type="AlphaFoldDB" id="A0AAV4RCA3"/>
<comment type="caution">
    <text evidence="1">The sequence shown here is derived from an EMBL/GenBank/DDBJ whole genome shotgun (WGS) entry which is preliminary data.</text>
</comment>
<dbReference type="EMBL" id="BPLQ01005865">
    <property type="protein sequence ID" value="GIY18092.1"/>
    <property type="molecule type" value="Genomic_DNA"/>
</dbReference>
<protein>
    <submittedName>
        <fullName evidence="1">Uncharacterized protein</fullName>
    </submittedName>
</protein>
<sequence length="86" mass="9442">MTLRILGLRMRKAGVDTEQTILNSKTPPLQRAVANQLLMSDLLSWPIFSHSKPEWPGRCIVNAGSECSAGSLPVGVKFEPRLIVRG</sequence>
<organism evidence="1 2">
    <name type="scientific">Caerostris darwini</name>
    <dbReference type="NCBI Taxonomy" id="1538125"/>
    <lineage>
        <taxon>Eukaryota</taxon>
        <taxon>Metazoa</taxon>
        <taxon>Ecdysozoa</taxon>
        <taxon>Arthropoda</taxon>
        <taxon>Chelicerata</taxon>
        <taxon>Arachnida</taxon>
        <taxon>Araneae</taxon>
        <taxon>Araneomorphae</taxon>
        <taxon>Entelegynae</taxon>
        <taxon>Araneoidea</taxon>
        <taxon>Araneidae</taxon>
        <taxon>Caerostris</taxon>
    </lineage>
</organism>
<gene>
    <name evidence="1" type="ORF">CDAR_286901</name>
</gene>
<name>A0AAV4RCA3_9ARAC</name>